<reference evidence="2" key="1">
    <citation type="journal article" date="2014" name="Int. J. Syst. Evol. Microbiol.">
        <title>Complete genome sequence of Corynebacterium casei LMG S-19264T (=DSM 44701T), isolated from a smear-ripened cheese.</title>
        <authorList>
            <consortium name="US DOE Joint Genome Institute (JGI-PGF)"/>
            <person name="Walter F."/>
            <person name="Albersmeier A."/>
            <person name="Kalinowski J."/>
            <person name="Ruckert C."/>
        </authorList>
    </citation>
    <scope>NUCLEOTIDE SEQUENCE</scope>
    <source>
        <strain evidence="2">JCM 13064</strain>
    </source>
</reference>
<dbReference type="InterPro" id="IPR050571">
    <property type="entry name" value="Class-IV_PLP-Dep_Aminotrnsfr"/>
</dbReference>
<dbReference type="NCBIfam" id="NF006734">
    <property type="entry name" value="PRK09266.1"/>
    <property type="match status" value="1"/>
</dbReference>
<dbReference type="EMBL" id="BMNT01000044">
    <property type="protein sequence ID" value="GGL12485.1"/>
    <property type="molecule type" value="Genomic_DNA"/>
</dbReference>
<dbReference type="AlphaFoldDB" id="A0A917RLI4"/>
<dbReference type="Pfam" id="PF01063">
    <property type="entry name" value="Aminotran_4"/>
    <property type="match status" value="1"/>
</dbReference>
<reference evidence="2" key="2">
    <citation type="submission" date="2020-09" db="EMBL/GenBank/DDBJ databases">
        <authorList>
            <person name="Sun Q."/>
            <person name="Ohkuma M."/>
        </authorList>
    </citation>
    <scope>NUCLEOTIDE SEQUENCE</scope>
    <source>
        <strain evidence="2">JCM 13064</strain>
    </source>
</reference>
<accession>A0A917RLI4</accession>
<dbReference type="SUPFAM" id="SSF56752">
    <property type="entry name" value="D-aminoacid aminotransferase-like PLP-dependent enzymes"/>
    <property type="match status" value="1"/>
</dbReference>
<dbReference type="InterPro" id="IPR001544">
    <property type="entry name" value="Aminotrans_IV"/>
</dbReference>
<dbReference type="Proteomes" id="UP000645217">
    <property type="component" value="Unassembled WGS sequence"/>
</dbReference>
<comment type="caution">
    <text evidence="2">The sequence shown here is derived from an EMBL/GenBank/DDBJ whole genome shotgun (WGS) entry which is preliminary data.</text>
</comment>
<dbReference type="PANTHER" id="PTHR42743:SF2">
    <property type="entry name" value="AMINODEOXYCHORISMATE LYASE"/>
    <property type="match status" value="1"/>
</dbReference>
<dbReference type="GO" id="GO:0008153">
    <property type="term" value="P:4-aminobenzoate biosynthetic process"/>
    <property type="evidence" value="ECO:0007669"/>
    <property type="project" value="TreeGrafter"/>
</dbReference>
<protein>
    <recommendedName>
        <fullName evidence="4">Class IV aminotransferase</fullName>
    </recommendedName>
</protein>
<name>A0A917RLI4_9ACTN</name>
<evidence type="ECO:0008006" key="4">
    <source>
        <dbReference type="Google" id="ProtNLM"/>
    </source>
</evidence>
<comment type="similarity">
    <text evidence="1">Belongs to the class-IV pyridoxal-phosphate-dependent aminotransferase family.</text>
</comment>
<evidence type="ECO:0000313" key="3">
    <source>
        <dbReference type="Proteomes" id="UP000645217"/>
    </source>
</evidence>
<sequence>MIDGHPPTVEDLLRPALRNYGHFTAMQVRDGATRGLDLHLRRLDTATAELFGQGLDGDLVRHRVRHALAGGARDASVRVYVFPRDEARGGGVSILVSVAPPHEPPAAPQSLLPVAYQRPAAHLKHVGGFGQSWAGRAAERAGFDEALLVAQDGTVAEGAITNIGFWDGEAVVWPEAPMLTGITMMLLDRGLAALGVPVRRRPLRLADLGSFRGAFLTNSWGIMPVGRIGEVTFPGMADPMARVREAYESNPWEPI</sequence>
<dbReference type="InterPro" id="IPR036038">
    <property type="entry name" value="Aminotransferase-like"/>
</dbReference>
<evidence type="ECO:0000256" key="1">
    <source>
        <dbReference type="ARBA" id="ARBA00009320"/>
    </source>
</evidence>
<evidence type="ECO:0000313" key="2">
    <source>
        <dbReference type="EMBL" id="GGL12485.1"/>
    </source>
</evidence>
<organism evidence="2 3">
    <name type="scientific">Sphaerisporangium melleum</name>
    <dbReference type="NCBI Taxonomy" id="321316"/>
    <lineage>
        <taxon>Bacteria</taxon>
        <taxon>Bacillati</taxon>
        <taxon>Actinomycetota</taxon>
        <taxon>Actinomycetes</taxon>
        <taxon>Streptosporangiales</taxon>
        <taxon>Streptosporangiaceae</taxon>
        <taxon>Sphaerisporangium</taxon>
    </lineage>
</organism>
<dbReference type="Gene3D" id="3.20.10.10">
    <property type="entry name" value="D-amino Acid Aminotransferase, subunit A, domain 2"/>
    <property type="match status" value="1"/>
</dbReference>
<dbReference type="InterPro" id="IPR043131">
    <property type="entry name" value="BCAT-like_N"/>
</dbReference>
<dbReference type="Gene3D" id="3.30.470.10">
    <property type="match status" value="1"/>
</dbReference>
<dbReference type="PANTHER" id="PTHR42743">
    <property type="entry name" value="AMINO-ACID AMINOTRANSFERASE"/>
    <property type="match status" value="1"/>
</dbReference>
<keyword evidence="3" id="KW-1185">Reference proteome</keyword>
<dbReference type="InterPro" id="IPR043132">
    <property type="entry name" value="BCAT-like_C"/>
</dbReference>
<dbReference type="GO" id="GO:0008696">
    <property type="term" value="F:4-amino-4-deoxychorismate lyase activity"/>
    <property type="evidence" value="ECO:0007669"/>
    <property type="project" value="TreeGrafter"/>
</dbReference>
<gene>
    <name evidence="2" type="ORF">GCM10007964_63210</name>
</gene>
<proteinExistence type="inferred from homology"/>
<dbReference type="GO" id="GO:0005829">
    <property type="term" value="C:cytosol"/>
    <property type="evidence" value="ECO:0007669"/>
    <property type="project" value="TreeGrafter"/>
</dbReference>